<evidence type="ECO:0000313" key="2">
    <source>
        <dbReference type="WBParaSite" id="RSKR_0001180100.1"/>
    </source>
</evidence>
<protein>
    <submittedName>
        <fullName evidence="2">Glutamine--tRNA ligase</fullName>
    </submittedName>
</protein>
<name>A0AC35UI35_9BILA</name>
<organism evidence="1 2">
    <name type="scientific">Rhabditophanes sp. KR3021</name>
    <dbReference type="NCBI Taxonomy" id="114890"/>
    <lineage>
        <taxon>Eukaryota</taxon>
        <taxon>Metazoa</taxon>
        <taxon>Ecdysozoa</taxon>
        <taxon>Nematoda</taxon>
        <taxon>Chromadorea</taxon>
        <taxon>Rhabditida</taxon>
        <taxon>Tylenchina</taxon>
        <taxon>Panagrolaimomorpha</taxon>
        <taxon>Strongyloidoidea</taxon>
        <taxon>Alloionematidae</taxon>
        <taxon>Rhabditophanes</taxon>
    </lineage>
</organism>
<dbReference type="Proteomes" id="UP000095286">
    <property type="component" value="Unplaced"/>
</dbReference>
<reference evidence="2" key="1">
    <citation type="submission" date="2016-11" db="UniProtKB">
        <authorList>
            <consortium name="WormBaseParasite"/>
        </authorList>
    </citation>
    <scope>IDENTIFICATION</scope>
    <source>
        <strain evidence="2">KR3021</strain>
    </source>
</reference>
<sequence length="779" mass="88463">MALPVDEVTRLLTFLELSEQKIKETLKNDTISQNIAKLALIGEKHDSNLSKVSKKLIYTLATHLLPRGKSYEDELATLIVTKQINNDAQLTAALEYVHKTPRELYKKEEFDAYCGVGVVYTTEMIHEVIQKVFDAAKDQIISERYSFNTGKLMGQIKASLKFADASDIKTHMDIKILSLLGPKTEDDLLPKKVKKVAAPKATEKVAKKVEQKNEEETDSSETIEELMKTRANFHKPGENYTTDGYEVTPNTMNLLKEHLKATGGRVQTRFPPEPNGVLHIGHAKAININFGYAKAHNGLCNLRFDDTNPEKEEERFFLGIEDMVRWLGYTPDAITHSSDNFQQLFDWAVILIKKGLAYVCHQTVEEMRGFDVKLSPYRERPIPESLQLFFDMKHGKFAEGEATLRLKLTLEEGKVDPVAYRIKFVPHHRSKDDWCIYPTYDYTHCLCDSIENISHSLCTKEFQSRRSSYYWLCNALDIYCPVQWEYGRLNVNYTVISKRKIAALINNKIVADWDDPRLFTLSGLRRRGIPSEAINKFVAKLGLTGAQMVIDPIAIDAVVRDYLNVNAPRTMAVLEPLKLTVQNFEEMGLGETLSILDFPGDDSKTATHNISVDKTIFIESTDFKSTGEKGYRRLTPTQSVGLKHLGLVLKFVEEIKSTVGETTEVVVRAEKLSPENKPSAFIHWVCKPKQITVRVYSRLFNSKNPEDPEQVPNGFLSDCNLDSLIVHSNAMVDGYLGNLKVYDRFQFERIGYFSVDTDSKANKVIFNRTVALKEDVGKN</sequence>
<accession>A0AC35UI35</accession>
<evidence type="ECO:0000313" key="1">
    <source>
        <dbReference type="Proteomes" id="UP000095286"/>
    </source>
</evidence>
<proteinExistence type="predicted"/>
<dbReference type="WBParaSite" id="RSKR_0001180100.1">
    <property type="protein sequence ID" value="RSKR_0001180100.1"/>
    <property type="gene ID" value="RSKR_0001180100"/>
</dbReference>